<keyword evidence="8" id="KW-0812">Transmembrane</keyword>
<proteinExistence type="inferred from homology"/>
<dbReference type="PRINTS" id="PR00463">
    <property type="entry name" value="EP450I"/>
</dbReference>
<dbReference type="CDD" id="cd11058">
    <property type="entry name" value="CYP60B-like"/>
    <property type="match status" value="1"/>
</dbReference>
<dbReference type="InterPro" id="IPR017972">
    <property type="entry name" value="Cyt_P450_CS"/>
</dbReference>
<sequence>MAPSLNNVLPSNVGNGTLPVHNVVALSALAAGLFVFWRVALVIYRVYFHPLAKFPGPKLYAATNFPFQWGTNISGHFTRESSDLHKKYGPIVRVAPEHLAVDGSIGWPQIFQHRPGKAEWPKQKGWYFEQDHKALIGAPHEDHRRLRRQLNHAFSTDSMYEQEPIVQKYIDLLLNQFGGKAAKGETFDIVPWFNFTTFDIIGDLTFADSFHSLEGGEYHPWVLGIFKSLLGGGINRMTAQYPFLRFFLGLSVFGDSSENIQKEKDNRRLASEKAMARKSQGETPGGRRDFMTYMLKKTRDGKPGFDDLDIVMNSPTIVTAGSETTATTLAGLTFHLGLPKYRSVYETVANEVRGAFTSESEIDMKSTARLPYLMAVIEETLRLYPPAAQTPPRISPGAELQGEHIPKGTVTTIFQYATHHNPDNFHDPDTMRPERWLPATHELYDPVFANDNRTSFHPFSFGTRDCLGKNLAYSELRVVVARFLFRFDFELAPGQEDWFDKSRVIIVWEKGPLQVKLTERKAVPVA</sequence>
<dbReference type="InterPro" id="IPR050121">
    <property type="entry name" value="Cytochrome_P450_monoxygenase"/>
</dbReference>
<feature type="compositionally biased region" description="Basic and acidic residues" evidence="7">
    <location>
        <begin position="263"/>
        <end position="275"/>
    </location>
</feature>
<name>A0ABR3W828_9PEZI</name>
<dbReference type="PANTHER" id="PTHR24305:SF210">
    <property type="entry name" value="CYTOCHROME P450 MONOOXYGENASE ASQL-RELATED"/>
    <property type="match status" value="1"/>
</dbReference>
<keyword evidence="3 6" id="KW-0349">Heme</keyword>
<dbReference type="InterPro" id="IPR001128">
    <property type="entry name" value="Cyt_P450"/>
</dbReference>
<keyword evidence="6" id="KW-0560">Oxidoreductase</keyword>
<comment type="similarity">
    <text evidence="2 6">Belongs to the cytochrome P450 family.</text>
</comment>
<accession>A0ABR3W828</accession>
<dbReference type="EMBL" id="JAWRVE010000129">
    <property type="protein sequence ID" value="KAL1855675.1"/>
    <property type="molecule type" value="Genomic_DNA"/>
</dbReference>
<dbReference type="PANTHER" id="PTHR24305">
    <property type="entry name" value="CYTOCHROME P450"/>
    <property type="match status" value="1"/>
</dbReference>
<evidence type="ECO:0000256" key="1">
    <source>
        <dbReference type="ARBA" id="ARBA00001971"/>
    </source>
</evidence>
<keyword evidence="10" id="KW-1185">Reference proteome</keyword>
<dbReference type="Proteomes" id="UP001583177">
    <property type="component" value="Unassembled WGS sequence"/>
</dbReference>
<feature type="region of interest" description="Disordered" evidence="7">
    <location>
        <begin position="263"/>
        <end position="286"/>
    </location>
</feature>
<evidence type="ECO:0000256" key="4">
    <source>
        <dbReference type="ARBA" id="ARBA00022723"/>
    </source>
</evidence>
<dbReference type="PRINTS" id="PR00385">
    <property type="entry name" value="P450"/>
</dbReference>
<evidence type="ECO:0000256" key="5">
    <source>
        <dbReference type="ARBA" id="ARBA00023004"/>
    </source>
</evidence>
<keyword evidence="8" id="KW-0472">Membrane</keyword>
<comment type="cofactor">
    <cofactor evidence="1">
        <name>heme</name>
        <dbReference type="ChEBI" id="CHEBI:30413"/>
    </cofactor>
</comment>
<dbReference type="Pfam" id="PF00067">
    <property type="entry name" value="p450"/>
    <property type="match status" value="1"/>
</dbReference>
<evidence type="ECO:0000256" key="3">
    <source>
        <dbReference type="ARBA" id="ARBA00022617"/>
    </source>
</evidence>
<dbReference type="PROSITE" id="PS00086">
    <property type="entry name" value="CYTOCHROME_P450"/>
    <property type="match status" value="1"/>
</dbReference>
<dbReference type="InterPro" id="IPR002401">
    <property type="entry name" value="Cyt_P450_E_grp-I"/>
</dbReference>
<keyword evidence="6" id="KW-0503">Monooxygenase</keyword>
<gene>
    <name evidence="9" type="ORF">Daus18300_011056</name>
</gene>
<evidence type="ECO:0000313" key="9">
    <source>
        <dbReference type="EMBL" id="KAL1855675.1"/>
    </source>
</evidence>
<keyword evidence="5 6" id="KW-0408">Iron</keyword>
<keyword evidence="4 6" id="KW-0479">Metal-binding</keyword>
<dbReference type="SUPFAM" id="SSF48264">
    <property type="entry name" value="Cytochrome P450"/>
    <property type="match status" value="1"/>
</dbReference>
<dbReference type="Gene3D" id="1.10.630.10">
    <property type="entry name" value="Cytochrome P450"/>
    <property type="match status" value="1"/>
</dbReference>
<reference evidence="9 10" key="1">
    <citation type="journal article" date="2024" name="IMA Fungus">
        <title>IMA Genome - F19 : A genome assembly and annotation guide to empower mycologists, including annotated draft genome sequences of Ceratocystis pirilliformis, Diaporthe australafricana, Fusarium ophioides, Paecilomyces lecythidis, and Sporothrix stenoceras.</title>
        <authorList>
            <person name="Aylward J."/>
            <person name="Wilson A.M."/>
            <person name="Visagie C.M."/>
            <person name="Spraker J."/>
            <person name="Barnes I."/>
            <person name="Buitendag C."/>
            <person name="Ceriani C."/>
            <person name="Del Mar Angel L."/>
            <person name="du Plessis D."/>
            <person name="Fuchs T."/>
            <person name="Gasser K."/>
            <person name="Kramer D."/>
            <person name="Li W."/>
            <person name="Munsamy K."/>
            <person name="Piso A."/>
            <person name="Price J.L."/>
            <person name="Sonnekus B."/>
            <person name="Thomas C."/>
            <person name="van der Nest A."/>
            <person name="van Dijk A."/>
            <person name="van Heerden A."/>
            <person name="van Vuuren N."/>
            <person name="Yilmaz N."/>
            <person name="Duong T.A."/>
            <person name="van der Merwe N.A."/>
            <person name="Wingfield M.J."/>
            <person name="Wingfield B.D."/>
        </authorList>
    </citation>
    <scope>NUCLEOTIDE SEQUENCE [LARGE SCALE GENOMIC DNA]</scope>
    <source>
        <strain evidence="9 10">CMW 18300</strain>
    </source>
</reference>
<dbReference type="InterPro" id="IPR036396">
    <property type="entry name" value="Cyt_P450_sf"/>
</dbReference>
<comment type="caution">
    <text evidence="9">The sequence shown here is derived from an EMBL/GenBank/DDBJ whole genome shotgun (WGS) entry which is preliminary data.</text>
</comment>
<organism evidence="9 10">
    <name type="scientific">Diaporthe australafricana</name>
    <dbReference type="NCBI Taxonomy" id="127596"/>
    <lineage>
        <taxon>Eukaryota</taxon>
        <taxon>Fungi</taxon>
        <taxon>Dikarya</taxon>
        <taxon>Ascomycota</taxon>
        <taxon>Pezizomycotina</taxon>
        <taxon>Sordariomycetes</taxon>
        <taxon>Sordariomycetidae</taxon>
        <taxon>Diaporthales</taxon>
        <taxon>Diaporthaceae</taxon>
        <taxon>Diaporthe</taxon>
    </lineage>
</organism>
<evidence type="ECO:0000256" key="8">
    <source>
        <dbReference type="SAM" id="Phobius"/>
    </source>
</evidence>
<evidence type="ECO:0000313" key="10">
    <source>
        <dbReference type="Proteomes" id="UP001583177"/>
    </source>
</evidence>
<evidence type="ECO:0008006" key="11">
    <source>
        <dbReference type="Google" id="ProtNLM"/>
    </source>
</evidence>
<protein>
    <recommendedName>
        <fullName evidence="11">Isotrichodermin C-15 hydroxylase</fullName>
    </recommendedName>
</protein>
<evidence type="ECO:0000256" key="6">
    <source>
        <dbReference type="RuleBase" id="RU000461"/>
    </source>
</evidence>
<evidence type="ECO:0000256" key="2">
    <source>
        <dbReference type="ARBA" id="ARBA00010617"/>
    </source>
</evidence>
<evidence type="ECO:0000256" key="7">
    <source>
        <dbReference type="SAM" id="MobiDB-lite"/>
    </source>
</evidence>
<feature type="transmembrane region" description="Helical" evidence="8">
    <location>
        <begin position="20"/>
        <end position="44"/>
    </location>
</feature>
<keyword evidence="8" id="KW-1133">Transmembrane helix</keyword>